<dbReference type="Gene3D" id="1.10.287.130">
    <property type="match status" value="1"/>
</dbReference>
<dbReference type="InterPro" id="IPR004358">
    <property type="entry name" value="Sig_transdc_His_kin-like_C"/>
</dbReference>
<keyword evidence="11 14" id="KW-1133">Transmembrane helix</keyword>
<keyword evidence="7 14" id="KW-0812">Transmembrane</keyword>
<evidence type="ECO:0000256" key="10">
    <source>
        <dbReference type="ARBA" id="ARBA00022840"/>
    </source>
</evidence>
<dbReference type="PRINTS" id="PR00344">
    <property type="entry name" value="BCTRLSENSOR"/>
</dbReference>
<dbReference type="SUPFAM" id="SSF47384">
    <property type="entry name" value="Homodimeric domain of signal transducing histidine kinase"/>
    <property type="match status" value="1"/>
</dbReference>
<dbReference type="Proteomes" id="UP001164761">
    <property type="component" value="Chromosome"/>
</dbReference>
<evidence type="ECO:0000256" key="13">
    <source>
        <dbReference type="ARBA" id="ARBA00023136"/>
    </source>
</evidence>
<gene>
    <name evidence="17" type="ORF">NZD89_05840</name>
</gene>
<evidence type="ECO:0000256" key="5">
    <source>
        <dbReference type="ARBA" id="ARBA00022553"/>
    </source>
</evidence>
<dbReference type="RefSeq" id="WP_268006820.1">
    <property type="nucleotide sequence ID" value="NZ_CP104067.1"/>
</dbReference>
<organism evidence="17 18">
    <name type="scientific">Alicyclobacillus fastidiosus</name>
    <dbReference type="NCBI Taxonomy" id="392011"/>
    <lineage>
        <taxon>Bacteria</taxon>
        <taxon>Bacillati</taxon>
        <taxon>Bacillota</taxon>
        <taxon>Bacilli</taxon>
        <taxon>Bacillales</taxon>
        <taxon>Alicyclobacillaceae</taxon>
        <taxon>Alicyclobacillus</taxon>
    </lineage>
</organism>
<evidence type="ECO:0000259" key="16">
    <source>
        <dbReference type="PROSITE" id="PS50885"/>
    </source>
</evidence>
<keyword evidence="4" id="KW-1003">Cell membrane</keyword>
<dbReference type="Pfam" id="PF00672">
    <property type="entry name" value="HAMP"/>
    <property type="match status" value="1"/>
</dbReference>
<reference evidence="17" key="1">
    <citation type="submission" date="2022-08" db="EMBL/GenBank/DDBJ databases">
        <title>Alicyclobacillus fastidiosus DSM 17978, complete genome.</title>
        <authorList>
            <person name="Wang Q."/>
            <person name="Cai R."/>
            <person name="Wang Z."/>
        </authorList>
    </citation>
    <scope>NUCLEOTIDE SEQUENCE</scope>
    <source>
        <strain evidence="17">DSM 17978</strain>
    </source>
</reference>
<dbReference type="Pfam" id="PF02518">
    <property type="entry name" value="HATPase_c"/>
    <property type="match status" value="1"/>
</dbReference>
<keyword evidence="18" id="KW-1185">Reference proteome</keyword>
<proteinExistence type="predicted"/>
<feature type="domain" description="HAMP" evidence="16">
    <location>
        <begin position="199"/>
        <end position="252"/>
    </location>
</feature>
<evidence type="ECO:0000256" key="9">
    <source>
        <dbReference type="ARBA" id="ARBA00022777"/>
    </source>
</evidence>
<keyword evidence="9 17" id="KW-0418">Kinase</keyword>
<evidence type="ECO:0000256" key="11">
    <source>
        <dbReference type="ARBA" id="ARBA00022989"/>
    </source>
</evidence>
<accession>A0ABY6ZJB5</accession>
<dbReference type="PROSITE" id="PS50109">
    <property type="entry name" value="HIS_KIN"/>
    <property type="match status" value="1"/>
</dbReference>
<keyword evidence="5" id="KW-0597">Phosphoprotein</keyword>
<dbReference type="Gene3D" id="6.10.340.10">
    <property type="match status" value="1"/>
</dbReference>
<dbReference type="PROSITE" id="PS50885">
    <property type="entry name" value="HAMP"/>
    <property type="match status" value="1"/>
</dbReference>
<feature type="transmembrane region" description="Helical" evidence="14">
    <location>
        <begin position="176"/>
        <end position="198"/>
    </location>
</feature>
<evidence type="ECO:0000256" key="12">
    <source>
        <dbReference type="ARBA" id="ARBA00023012"/>
    </source>
</evidence>
<evidence type="ECO:0000256" key="1">
    <source>
        <dbReference type="ARBA" id="ARBA00000085"/>
    </source>
</evidence>
<dbReference type="Gene3D" id="3.30.565.10">
    <property type="entry name" value="Histidine kinase-like ATPase, C-terminal domain"/>
    <property type="match status" value="1"/>
</dbReference>
<evidence type="ECO:0000256" key="6">
    <source>
        <dbReference type="ARBA" id="ARBA00022679"/>
    </source>
</evidence>
<comment type="subcellular location">
    <subcellularLocation>
        <location evidence="2">Cell membrane</location>
        <topology evidence="2">Multi-pass membrane protein</topology>
    </subcellularLocation>
</comment>
<evidence type="ECO:0000256" key="7">
    <source>
        <dbReference type="ARBA" id="ARBA00022692"/>
    </source>
</evidence>
<dbReference type="InterPro" id="IPR050428">
    <property type="entry name" value="TCS_sensor_his_kinase"/>
</dbReference>
<dbReference type="PANTHER" id="PTHR45436:SF5">
    <property type="entry name" value="SENSOR HISTIDINE KINASE TRCS"/>
    <property type="match status" value="1"/>
</dbReference>
<evidence type="ECO:0000313" key="17">
    <source>
        <dbReference type="EMBL" id="WAH42942.1"/>
    </source>
</evidence>
<evidence type="ECO:0000256" key="4">
    <source>
        <dbReference type="ARBA" id="ARBA00022475"/>
    </source>
</evidence>
<dbReference type="GO" id="GO:0016301">
    <property type="term" value="F:kinase activity"/>
    <property type="evidence" value="ECO:0007669"/>
    <property type="project" value="UniProtKB-KW"/>
</dbReference>
<dbReference type="Pfam" id="PF00512">
    <property type="entry name" value="HisKA"/>
    <property type="match status" value="1"/>
</dbReference>
<feature type="transmembrane region" description="Helical" evidence="14">
    <location>
        <begin position="21"/>
        <end position="44"/>
    </location>
</feature>
<dbReference type="InterPro" id="IPR003594">
    <property type="entry name" value="HATPase_dom"/>
</dbReference>
<evidence type="ECO:0000313" key="18">
    <source>
        <dbReference type="Proteomes" id="UP001164761"/>
    </source>
</evidence>
<dbReference type="CDD" id="cd00075">
    <property type="entry name" value="HATPase"/>
    <property type="match status" value="1"/>
</dbReference>
<dbReference type="SUPFAM" id="SSF55874">
    <property type="entry name" value="ATPase domain of HSP90 chaperone/DNA topoisomerase II/histidine kinase"/>
    <property type="match status" value="1"/>
</dbReference>
<protein>
    <recommendedName>
        <fullName evidence="3">histidine kinase</fullName>
        <ecNumber evidence="3">2.7.13.3</ecNumber>
    </recommendedName>
</protein>
<dbReference type="InterPro" id="IPR005467">
    <property type="entry name" value="His_kinase_dom"/>
</dbReference>
<dbReference type="SMART" id="SM00388">
    <property type="entry name" value="HisKA"/>
    <property type="match status" value="1"/>
</dbReference>
<name>A0ABY6ZJB5_9BACL</name>
<keyword evidence="8" id="KW-0547">Nucleotide-binding</keyword>
<dbReference type="InterPro" id="IPR036097">
    <property type="entry name" value="HisK_dim/P_sf"/>
</dbReference>
<dbReference type="CDD" id="cd06225">
    <property type="entry name" value="HAMP"/>
    <property type="match status" value="1"/>
</dbReference>
<keyword evidence="6" id="KW-0808">Transferase</keyword>
<evidence type="ECO:0000256" key="14">
    <source>
        <dbReference type="SAM" id="Phobius"/>
    </source>
</evidence>
<evidence type="ECO:0000259" key="15">
    <source>
        <dbReference type="PROSITE" id="PS50109"/>
    </source>
</evidence>
<comment type="catalytic activity">
    <reaction evidence="1">
        <text>ATP + protein L-histidine = ADP + protein N-phospho-L-histidine.</text>
        <dbReference type="EC" id="2.7.13.3"/>
    </reaction>
</comment>
<dbReference type="EC" id="2.7.13.3" evidence="3"/>
<evidence type="ECO:0000256" key="3">
    <source>
        <dbReference type="ARBA" id="ARBA00012438"/>
    </source>
</evidence>
<dbReference type="InterPro" id="IPR036890">
    <property type="entry name" value="HATPase_C_sf"/>
</dbReference>
<dbReference type="EMBL" id="CP104067">
    <property type="protein sequence ID" value="WAH42942.1"/>
    <property type="molecule type" value="Genomic_DNA"/>
</dbReference>
<dbReference type="SMART" id="SM00387">
    <property type="entry name" value="HATPase_c"/>
    <property type="match status" value="1"/>
</dbReference>
<sequence>MNLRALFAPRSLRYQLLSRSLLILSGLLLFIGALQYVFMSHFLFQNTAQNLRSQVRAVPPGMWASTTTEQGNTQKGPRPLGFMNPDSTVSYIDQSGQFHVIPNESSELSVPKLPERDYQAALAYGQGNKQYQMVTDKSGVKEMVVLTPVGPPDQPLGVVQVTTDVHPLQQILCNQLVIFICLALGALLAGLFTFIPTLRRTLVPLSDMSNTVARVNAGNMNERVSLTRPQTEIELLARSFNAMLERLSSSFEAERQAKEKMRQFVADASHELRTPLTSIRGFVEILLRGAANQPEQLDMALRSMLMETERLSRLVQDLLTLAKLDRNMTFDMQSHHLDVIVREMEPQLRLLAGSRHVEFKLDEDLSVTCDKDRVKQVVLNLFQNAVDHTAPRAGRITVSLVRLADGARLTVSDNGPGVPEEHKSQLFERFYRIDAARARTQGGAGLGLSITKSIVEGHHGTITCESELGHGTTFVVWLPK</sequence>
<keyword evidence="12" id="KW-0902">Two-component regulatory system</keyword>
<dbReference type="PANTHER" id="PTHR45436">
    <property type="entry name" value="SENSOR HISTIDINE KINASE YKOH"/>
    <property type="match status" value="1"/>
</dbReference>
<dbReference type="CDD" id="cd00082">
    <property type="entry name" value="HisKA"/>
    <property type="match status" value="1"/>
</dbReference>
<dbReference type="SUPFAM" id="SSF158472">
    <property type="entry name" value="HAMP domain-like"/>
    <property type="match status" value="1"/>
</dbReference>
<keyword evidence="13 14" id="KW-0472">Membrane</keyword>
<dbReference type="InterPro" id="IPR003661">
    <property type="entry name" value="HisK_dim/P_dom"/>
</dbReference>
<evidence type="ECO:0000256" key="2">
    <source>
        <dbReference type="ARBA" id="ARBA00004651"/>
    </source>
</evidence>
<dbReference type="SMART" id="SM00304">
    <property type="entry name" value="HAMP"/>
    <property type="match status" value="1"/>
</dbReference>
<dbReference type="InterPro" id="IPR003660">
    <property type="entry name" value="HAMP_dom"/>
</dbReference>
<feature type="domain" description="Histidine kinase" evidence="15">
    <location>
        <begin position="267"/>
        <end position="480"/>
    </location>
</feature>
<evidence type="ECO:0000256" key="8">
    <source>
        <dbReference type="ARBA" id="ARBA00022741"/>
    </source>
</evidence>
<keyword evidence="10" id="KW-0067">ATP-binding</keyword>